<dbReference type="OrthoDB" id="1652165at2"/>
<evidence type="ECO:0000256" key="2">
    <source>
        <dbReference type="SAM" id="SignalP"/>
    </source>
</evidence>
<evidence type="ECO:0000313" key="6">
    <source>
        <dbReference type="Proteomes" id="UP000018004"/>
    </source>
</evidence>
<accession>V6SI22</accession>
<sequence>MKKIFTLVFLVSFWTLMAINTTKVTCPTVTATPLSETLCSGQTTNIQLSSNVANTTYSWNVIPSGVSGCFSGSGNSINQTLTTTGFSSGSVTYIITPYADACTGVSITVSITVDPRPEIFAPTLPQSICSGESTGISIFSAIPGTTFTWNIVQNGVTGAMAGSSSTYPLHISDILTTTGNTSGTAIYTIIPSLNGCSGNPVTITLTVNPLPDINIPDGLICMDESTNTVLTPYVLDTSLSTSDYIFQWYFNGNLIPEAENSTYSADSAGDYRVIATNTTTECTSTATTNVIESYPAQSASATYEEQFDGNYTVTVTTNGSGTYLYQMDAGVLQTSNVFTGVLFGQHAIHVTDSNGCSDLMLNLDLPEIIQQDLAISPNPVTDILTINNDQIITKVIALNHLGQLVFEKESNSKNVQIDLSVLNAGIYFIIIDSDKTETLKIVKN</sequence>
<evidence type="ECO:0000313" key="5">
    <source>
        <dbReference type="EMBL" id="ESU26343.1"/>
    </source>
</evidence>
<feature type="domain" description="Secretion system C-terminal sorting" evidence="3">
    <location>
        <begin position="375"/>
        <end position="440"/>
    </location>
</feature>
<feature type="chain" id="PRO_5004752478" evidence="2">
    <location>
        <begin position="19"/>
        <end position="444"/>
    </location>
</feature>
<comment type="caution">
    <text evidence="5">The sequence shown here is derived from an EMBL/GenBank/DDBJ whole genome shotgun (WGS) entry which is preliminary data.</text>
</comment>
<name>V6SI22_9FLAO</name>
<dbReference type="InterPro" id="IPR045828">
    <property type="entry name" value="PKD_Bacteroidetes"/>
</dbReference>
<keyword evidence="1 2" id="KW-0732">Signal</keyword>
<feature type="domain" description="PKD-like" evidence="4">
    <location>
        <begin position="127"/>
        <end position="211"/>
    </location>
</feature>
<protein>
    <submittedName>
        <fullName evidence="5">Uncharacterized protein</fullName>
    </submittedName>
</protein>
<dbReference type="InterPro" id="IPR026444">
    <property type="entry name" value="Secre_tail"/>
</dbReference>
<feature type="domain" description="PKD-like" evidence="4">
    <location>
        <begin position="36"/>
        <end position="117"/>
    </location>
</feature>
<organism evidence="5 6">
    <name type="scientific">Flavobacterium limnosediminis JC2902</name>
    <dbReference type="NCBI Taxonomy" id="1341181"/>
    <lineage>
        <taxon>Bacteria</taxon>
        <taxon>Pseudomonadati</taxon>
        <taxon>Bacteroidota</taxon>
        <taxon>Flavobacteriia</taxon>
        <taxon>Flavobacteriales</taxon>
        <taxon>Flavobacteriaceae</taxon>
        <taxon>Flavobacterium</taxon>
    </lineage>
</organism>
<dbReference type="eggNOG" id="COG1572">
    <property type="taxonomic scope" value="Bacteria"/>
</dbReference>
<dbReference type="AlphaFoldDB" id="V6SI22"/>
<dbReference type="Pfam" id="PF19406">
    <property type="entry name" value="PKD_5"/>
    <property type="match status" value="2"/>
</dbReference>
<evidence type="ECO:0000256" key="1">
    <source>
        <dbReference type="ARBA" id="ARBA00022729"/>
    </source>
</evidence>
<feature type="signal peptide" evidence="2">
    <location>
        <begin position="1"/>
        <end position="18"/>
    </location>
</feature>
<dbReference type="EMBL" id="AVGG01000019">
    <property type="protein sequence ID" value="ESU26343.1"/>
    <property type="molecule type" value="Genomic_DNA"/>
</dbReference>
<dbReference type="STRING" id="1341181.FLJC2902T_28260"/>
<keyword evidence="6" id="KW-1185">Reference proteome</keyword>
<dbReference type="InterPro" id="IPR013783">
    <property type="entry name" value="Ig-like_fold"/>
</dbReference>
<evidence type="ECO:0000259" key="3">
    <source>
        <dbReference type="Pfam" id="PF18962"/>
    </source>
</evidence>
<dbReference type="eggNOG" id="COG3291">
    <property type="taxonomic scope" value="Bacteria"/>
</dbReference>
<dbReference type="Gene3D" id="2.60.40.10">
    <property type="entry name" value="Immunoglobulins"/>
    <property type="match status" value="1"/>
</dbReference>
<dbReference type="Proteomes" id="UP000018004">
    <property type="component" value="Unassembled WGS sequence"/>
</dbReference>
<dbReference type="RefSeq" id="WP_023580376.1">
    <property type="nucleotide sequence ID" value="NZ_AVGG01000019.1"/>
</dbReference>
<evidence type="ECO:0000259" key="4">
    <source>
        <dbReference type="Pfam" id="PF19406"/>
    </source>
</evidence>
<proteinExistence type="predicted"/>
<dbReference type="NCBIfam" id="TIGR04183">
    <property type="entry name" value="Por_Secre_tail"/>
    <property type="match status" value="1"/>
</dbReference>
<dbReference type="PATRIC" id="fig|1341181.4.peg.2780"/>
<gene>
    <name evidence="5" type="ORF">FLJC2902T_28260</name>
</gene>
<reference evidence="5 6" key="1">
    <citation type="submission" date="2013-08" db="EMBL/GenBank/DDBJ databases">
        <title>Flavobacterium limnosediminis JC2902 genome sequencing.</title>
        <authorList>
            <person name="Lee K."/>
            <person name="Yi H."/>
            <person name="Park S."/>
            <person name="Chun J."/>
        </authorList>
    </citation>
    <scope>NUCLEOTIDE SEQUENCE [LARGE SCALE GENOMIC DNA]</scope>
    <source>
        <strain evidence="5 6">JC2902</strain>
    </source>
</reference>
<dbReference type="Pfam" id="PF18962">
    <property type="entry name" value="Por_Secre_tail"/>
    <property type="match status" value="1"/>
</dbReference>